<keyword evidence="6 8" id="KW-0378">Hydrolase</keyword>
<keyword evidence="4" id="KW-0479">Metal-binding</keyword>
<dbReference type="PROSITE" id="PS01306">
    <property type="entry name" value="UPF0054"/>
    <property type="match status" value="1"/>
</dbReference>
<dbReference type="EMBL" id="VSSQ01113344">
    <property type="protein sequence ID" value="MPN49784.1"/>
    <property type="molecule type" value="Genomic_DNA"/>
</dbReference>
<dbReference type="InterPro" id="IPR002036">
    <property type="entry name" value="YbeY"/>
</dbReference>
<dbReference type="GO" id="GO:0046872">
    <property type="term" value="F:metal ion binding"/>
    <property type="evidence" value="ECO:0007669"/>
    <property type="project" value="UniProtKB-KW"/>
</dbReference>
<comment type="similarity">
    <text evidence="2">Belongs to the endoribonuclease YbeY family.</text>
</comment>
<dbReference type="GO" id="GO:0006364">
    <property type="term" value="P:rRNA processing"/>
    <property type="evidence" value="ECO:0007669"/>
    <property type="project" value="InterPro"/>
</dbReference>
<dbReference type="InterPro" id="IPR020549">
    <property type="entry name" value="YbeY_CS"/>
</dbReference>
<keyword evidence="7" id="KW-0862">Zinc</keyword>
<proteinExistence type="inferred from homology"/>
<keyword evidence="5" id="KW-0255">Endonuclease</keyword>
<evidence type="ECO:0000256" key="2">
    <source>
        <dbReference type="ARBA" id="ARBA00010875"/>
    </source>
</evidence>
<dbReference type="PANTHER" id="PTHR46986">
    <property type="entry name" value="ENDORIBONUCLEASE YBEY, CHLOROPLASTIC"/>
    <property type="match status" value="1"/>
</dbReference>
<keyword evidence="3" id="KW-0540">Nuclease</keyword>
<evidence type="ECO:0000256" key="3">
    <source>
        <dbReference type="ARBA" id="ARBA00022722"/>
    </source>
</evidence>
<evidence type="ECO:0000313" key="8">
    <source>
        <dbReference type="EMBL" id="MPN49784.1"/>
    </source>
</evidence>
<dbReference type="EC" id="3.1.-.-" evidence="8"/>
<sequence>MEFNIILVDNEYIHNLNNQYRGIDRPTDVITFALEDYDDHIELDHRILGDIHISLDKAHSQSEEYGHGFKREICFLAVHGFLHLLGYDHMKEEDEKVMFNLQEVILNEANIKK</sequence>
<dbReference type="NCBIfam" id="TIGR00043">
    <property type="entry name" value="rRNA maturation RNase YbeY"/>
    <property type="match status" value="1"/>
</dbReference>
<evidence type="ECO:0000256" key="6">
    <source>
        <dbReference type="ARBA" id="ARBA00022801"/>
    </source>
</evidence>
<accession>A0A645IN74</accession>
<evidence type="ECO:0000256" key="4">
    <source>
        <dbReference type="ARBA" id="ARBA00022723"/>
    </source>
</evidence>
<gene>
    <name evidence="8" type="primary">ybeY_48</name>
    <name evidence="8" type="ORF">SDC9_197406</name>
</gene>
<evidence type="ECO:0000256" key="7">
    <source>
        <dbReference type="ARBA" id="ARBA00022833"/>
    </source>
</evidence>
<comment type="caution">
    <text evidence="8">The sequence shown here is derived from an EMBL/GenBank/DDBJ whole genome shotgun (WGS) entry which is preliminary data.</text>
</comment>
<evidence type="ECO:0000256" key="1">
    <source>
        <dbReference type="ARBA" id="ARBA00001947"/>
    </source>
</evidence>
<name>A0A645IN74_9ZZZZ</name>
<dbReference type="AlphaFoldDB" id="A0A645IN74"/>
<evidence type="ECO:0000256" key="5">
    <source>
        <dbReference type="ARBA" id="ARBA00022759"/>
    </source>
</evidence>
<protein>
    <submittedName>
        <fullName evidence="8">Endoribonuclease YbeY</fullName>
        <ecNumber evidence="8">3.1.-.-</ecNumber>
    </submittedName>
</protein>
<dbReference type="InterPro" id="IPR023091">
    <property type="entry name" value="MetalPrtase_cat_dom_sf_prd"/>
</dbReference>
<dbReference type="SUPFAM" id="SSF55486">
    <property type="entry name" value="Metalloproteases ('zincins'), catalytic domain"/>
    <property type="match status" value="1"/>
</dbReference>
<dbReference type="GO" id="GO:0004519">
    <property type="term" value="F:endonuclease activity"/>
    <property type="evidence" value="ECO:0007669"/>
    <property type="project" value="UniProtKB-KW"/>
</dbReference>
<reference evidence="8" key="1">
    <citation type="submission" date="2019-08" db="EMBL/GenBank/DDBJ databases">
        <authorList>
            <person name="Kucharzyk K."/>
            <person name="Murdoch R.W."/>
            <person name="Higgins S."/>
            <person name="Loffler F."/>
        </authorList>
    </citation>
    <scope>NUCLEOTIDE SEQUENCE</scope>
</reference>
<dbReference type="Gene3D" id="3.40.390.30">
    <property type="entry name" value="Metalloproteases ('zincins'), catalytic domain"/>
    <property type="match status" value="1"/>
</dbReference>
<comment type="cofactor">
    <cofactor evidence="1">
        <name>Zn(2+)</name>
        <dbReference type="ChEBI" id="CHEBI:29105"/>
    </cofactor>
</comment>
<dbReference type="PANTHER" id="PTHR46986:SF1">
    <property type="entry name" value="ENDORIBONUCLEASE YBEY, CHLOROPLASTIC"/>
    <property type="match status" value="1"/>
</dbReference>
<dbReference type="GO" id="GO:0004222">
    <property type="term" value="F:metalloendopeptidase activity"/>
    <property type="evidence" value="ECO:0007669"/>
    <property type="project" value="InterPro"/>
</dbReference>
<organism evidence="8">
    <name type="scientific">bioreactor metagenome</name>
    <dbReference type="NCBI Taxonomy" id="1076179"/>
    <lineage>
        <taxon>unclassified sequences</taxon>
        <taxon>metagenomes</taxon>
        <taxon>ecological metagenomes</taxon>
    </lineage>
</organism>
<dbReference type="Pfam" id="PF02130">
    <property type="entry name" value="YbeY"/>
    <property type="match status" value="1"/>
</dbReference>
<dbReference type="HAMAP" id="MF_00009">
    <property type="entry name" value="Endoribonucl_YbeY"/>
    <property type="match status" value="1"/>
</dbReference>